<feature type="domain" description="C2H2-type" evidence="6">
    <location>
        <begin position="728"/>
        <end position="755"/>
    </location>
</feature>
<dbReference type="EMBL" id="LVKK01000144">
    <property type="protein sequence ID" value="OAG34722.1"/>
    <property type="molecule type" value="Genomic_DNA"/>
</dbReference>
<dbReference type="GO" id="GO:0008270">
    <property type="term" value="F:zinc ion binding"/>
    <property type="evidence" value="ECO:0007669"/>
    <property type="project" value="UniProtKB-KW"/>
</dbReference>
<evidence type="ECO:0000259" key="6">
    <source>
        <dbReference type="PROSITE" id="PS50157"/>
    </source>
</evidence>
<dbReference type="PROSITE" id="PS50157">
    <property type="entry name" value="ZINC_FINGER_C2H2_2"/>
    <property type="match status" value="2"/>
</dbReference>
<dbReference type="InterPro" id="IPR013087">
    <property type="entry name" value="Znf_C2H2_type"/>
</dbReference>
<dbReference type="GeneID" id="34606214"/>
<dbReference type="Pfam" id="PF24809">
    <property type="entry name" value="DUF7708"/>
    <property type="match status" value="1"/>
</dbReference>
<proteinExistence type="predicted"/>
<keyword evidence="8" id="KW-1185">Reference proteome</keyword>
<evidence type="ECO:0000313" key="8">
    <source>
        <dbReference type="Proteomes" id="UP000077002"/>
    </source>
</evidence>
<evidence type="ECO:0000256" key="4">
    <source>
        <dbReference type="ARBA" id="ARBA00022833"/>
    </source>
</evidence>
<dbReference type="InterPro" id="IPR056884">
    <property type="entry name" value="NPHP3-like_N"/>
</dbReference>
<organism evidence="7 8">
    <name type="scientific">Fonsecaea monophora</name>
    <dbReference type="NCBI Taxonomy" id="254056"/>
    <lineage>
        <taxon>Eukaryota</taxon>
        <taxon>Fungi</taxon>
        <taxon>Dikarya</taxon>
        <taxon>Ascomycota</taxon>
        <taxon>Pezizomycotina</taxon>
        <taxon>Eurotiomycetes</taxon>
        <taxon>Chaetothyriomycetidae</taxon>
        <taxon>Chaetothyriales</taxon>
        <taxon>Herpotrichiellaceae</taxon>
        <taxon>Fonsecaea</taxon>
    </lineage>
</organism>
<keyword evidence="2" id="KW-0677">Repeat</keyword>
<dbReference type="Pfam" id="PF24883">
    <property type="entry name" value="NPHP3_N"/>
    <property type="match status" value="2"/>
</dbReference>
<comment type="caution">
    <text evidence="7">The sequence shown here is derived from an EMBL/GenBank/DDBJ whole genome shotgun (WGS) entry which is preliminary data.</text>
</comment>
<dbReference type="SMART" id="SM00355">
    <property type="entry name" value="ZnF_C2H2"/>
    <property type="match status" value="4"/>
</dbReference>
<dbReference type="Proteomes" id="UP000077002">
    <property type="component" value="Unassembled WGS sequence"/>
</dbReference>
<dbReference type="PANTHER" id="PTHR10039:SF14">
    <property type="entry name" value="NACHT DOMAIN-CONTAINING PROTEIN"/>
    <property type="match status" value="1"/>
</dbReference>
<dbReference type="InterPro" id="IPR056125">
    <property type="entry name" value="DUF7708"/>
</dbReference>
<reference evidence="7 8" key="1">
    <citation type="submission" date="2016-03" db="EMBL/GenBank/DDBJ databases">
        <title>Draft genome sequence of the Fonsecaea monophora CBS 269.37.</title>
        <authorList>
            <person name="Bombassaro A."/>
            <person name="Vinicius W.A."/>
            <person name="De Hoog S."/>
            <person name="Sun J."/>
            <person name="Souza E.M."/>
            <person name="Raittz R.T."/>
            <person name="Costa F."/>
            <person name="Leao A.C."/>
            <person name="Tadra-Sfeir M.Z."/>
            <person name="Baura V."/>
            <person name="Balsanelli E."/>
            <person name="Pedrosa F.O."/>
            <person name="Moreno L.F."/>
            <person name="Steffens M.B."/>
            <person name="Xi L."/>
            <person name="Bocca A.L."/>
            <person name="Felipe M.S."/>
            <person name="Teixeira M."/>
            <person name="Telles Filho F.Q."/>
            <person name="Azevedo C.M."/>
            <person name="Gomes R."/>
            <person name="Vicente V.A."/>
        </authorList>
    </citation>
    <scope>NUCLEOTIDE SEQUENCE [LARGE SCALE GENOMIC DNA]</scope>
    <source>
        <strain evidence="7 8">CBS 269.37</strain>
    </source>
</reference>
<evidence type="ECO:0000256" key="1">
    <source>
        <dbReference type="ARBA" id="ARBA00022723"/>
    </source>
</evidence>
<name>A0A177EUI1_9EURO</name>
<keyword evidence="3 5" id="KW-0863">Zinc-finger</keyword>
<keyword evidence="1" id="KW-0479">Metal-binding</keyword>
<dbReference type="InterPro" id="IPR036236">
    <property type="entry name" value="Znf_C2H2_sf"/>
</dbReference>
<evidence type="ECO:0000313" key="7">
    <source>
        <dbReference type="EMBL" id="OAG34722.1"/>
    </source>
</evidence>
<dbReference type="RefSeq" id="XP_022506674.1">
    <property type="nucleotide sequence ID" value="XM_022661012.1"/>
</dbReference>
<dbReference type="OrthoDB" id="21416at2759"/>
<dbReference type="SUPFAM" id="SSF52540">
    <property type="entry name" value="P-loop containing nucleoside triphosphate hydrolases"/>
    <property type="match status" value="1"/>
</dbReference>
<dbReference type="AlphaFoldDB" id="A0A177EUI1"/>
<dbReference type="InterPro" id="IPR027417">
    <property type="entry name" value="P-loop_NTPase"/>
</dbReference>
<accession>A0A177EUI1</accession>
<dbReference type="Pfam" id="PF00096">
    <property type="entry name" value="zf-C2H2"/>
    <property type="match status" value="1"/>
</dbReference>
<evidence type="ECO:0000256" key="2">
    <source>
        <dbReference type="ARBA" id="ARBA00022737"/>
    </source>
</evidence>
<dbReference type="PROSITE" id="PS00028">
    <property type="entry name" value="ZINC_FINGER_C2H2_1"/>
    <property type="match status" value="2"/>
</dbReference>
<sequence length="782" mass="89424">MAATTQSSSTAPHAFQVELTKFKSRLTGKQLQNFRCTSLKDVEDAVNEIQRRQDTERGLRNLTRIRRFIEAMEQFGKIIEVFVNTNDVLAFVWGPLKFLLLVSSTSAECLDKILDAYEQIGELLPLLQQYESLFQQHPEMQKVLAMMYKDILEFHLPAIRVLDRSGWKHLFRSAWGDFNTKFEGILRNLNRHGQLIASQFNLLQARQHEAHQTEVLRAILDVEQEEQLSAIRVWIGGNTTCDSHESAIKAREGYAQTGLWITQKEKISSWLADDLPRSSILWMHGIPGAGKTILASIIIQACLEACITKKLFKTVSGEGQRQYIVVDGLDECRQEERRSLLPFLTSLVKGVDDREPSKLRVLIISQEDPDIRGLLSSAEEFAITRDDNSQDIRAFVQAWTVKIQEKFGLGNQASSLLAQHTCGNAAGQFLFAKLVMENLHQQLDLRGLQRELETERFPKELAEALASSCLGYLAYPLFDGAVLEEDVLDGSYAFADYAVARWMNHFDTILVQLGAVTDIQFNTHQTEVQELWEAAESMLRAIREGGDDLEINLSEARALQLQVSLGPDICRRLIDFEGAADGFQSLWTHTVLYRSKDADKRGEISLARLRNAMGGIRRSLEEFFTNRDLSAETLERVKSHYGTKCFRCPKVTCFYFHEGFTDAETRERHVRRHERPFQCVVVDCDVSDVGFGSKKDLENHMQSFHPNTEIKAQLFKEIQTPKPGRARFECGECGKSFVRAWILRDHQRAHRDQRDYMCARCGKGFVRKNDCKRHEKNHENRP</sequence>
<feature type="domain" description="C2H2-type" evidence="6">
    <location>
        <begin position="756"/>
        <end position="782"/>
    </location>
</feature>
<dbReference type="Gene3D" id="3.30.160.60">
    <property type="entry name" value="Classic Zinc Finger"/>
    <property type="match status" value="2"/>
</dbReference>
<evidence type="ECO:0000256" key="5">
    <source>
        <dbReference type="PROSITE-ProRule" id="PRU00042"/>
    </source>
</evidence>
<dbReference type="PANTHER" id="PTHR10039">
    <property type="entry name" value="AMELOGENIN"/>
    <property type="match status" value="1"/>
</dbReference>
<gene>
    <name evidence="7" type="ORF">AYO21_11114</name>
</gene>
<dbReference type="FunFam" id="3.30.160.60:FF:000100">
    <property type="entry name" value="Zinc finger 45-like"/>
    <property type="match status" value="1"/>
</dbReference>
<keyword evidence="4" id="KW-0862">Zinc</keyword>
<evidence type="ECO:0000256" key="3">
    <source>
        <dbReference type="ARBA" id="ARBA00022771"/>
    </source>
</evidence>
<dbReference type="SUPFAM" id="SSF57667">
    <property type="entry name" value="beta-beta-alpha zinc fingers"/>
    <property type="match status" value="1"/>
</dbReference>
<protein>
    <recommendedName>
        <fullName evidence="6">C2H2-type domain-containing protein</fullName>
    </recommendedName>
</protein>